<gene>
    <name evidence="1" type="ORF">CDAR_570171</name>
</gene>
<name>A0AAV4RZV2_9ARAC</name>
<evidence type="ECO:0000313" key="2">
    <source>
        <dbReference type="Proteomes" id="UP001054837"/>
    </source>
</evidence>
<dbReference type="AlphaFoldDB" id="A0AAV4RZV2"/>
<keyword evidence="2" id="KW-1185">Reference proteome</keyword>
<proteinExistence type="predicted"/>
<protein>
    <submittedName>
        <fullName evidence="1">Uncharacterized protein</fullName>
    </submittedName>
</protein>
<reference evidence="1 2" key="1">
    <citation type="submission" date="2021-06" db="EMBL/GenBank/DDBJ databases">
        <title>Caerostris darwini draft genome.</title>
        <authorList>
            <person name="Kono N."/>
            <person name="Arakawa K."/>
        </authorList>
    </citation>
    <scope>NUCLEOTIDE SEQUENCE [LARGE SCALE GENOMIC DNA]</scope>
</reference>
<comment type="caution">
    <text evidence="1">The sequence shown here is derived from an EMBL/GenBank/DDBJ whole genome shotgun (WGS) entry which is preliminary data.</text>
</comment>
<evidence type="ECO:0000313" key="1">
    <source>
        <dbReference type="EMBL" id="GIY26431.1"/>
    </source>
</evidence>
<organism evidence="1 2">
    <name type="scientific">Caerostris darwini</name>
    <dbReference type="NCBI Taxonomy" id="1538125"/>
    <lineage>
        <taxon>Eukaryota</taxon>
        <taxon>Metazoa</taxon>
        <taxon>Ecdysozoa</taxon>
        <taxon>Arthropoda</taxon>
        <taxon>Chelicerata</taxon>
        <taxon>Arachnida</taxon>
        <taxon>Araneae</taxon>
        <taxon>Araneomorphae</taxon>
        <taxon>Entelegynae</taxon>
        <taxon>Araneoidea</taxon>
        <taxon>Araneidae</taxon>
        <taxon>Caerostris</taxon>
    </lineage>
</organism>
<accession>A0AAV4RZV2</accession>
<dbReference type="EMBL" id="BPLQ01006940">
    <property type="protein sequence ID" value="GIY26431.1"/>
    <property type="molecule type" value="Genomic_DNA"/>
</dbReference>
<sequence length="136" mass="15279">MLSFKILHQAELLQCVVSPSREAKASTTIFGSSIKALAKGYVPHSGNTGELRRNENCVCLPGKSNTPLPLCLHPFDLNLEENFRALSAFPPSLLYILFRYSLFVKRIGTEKCSSFCKRLIRRGVFDFFSPTPKPVR</sequence>
<dbReference type="Proteomes" id="UP001054837">
    <property type="component" value="Unassembled WGS sequence"/>
</dbReference>